<comment type="caution">
    <text evidence="1">The sequence shown here is derived from an EMBL/GenBank/DDBJ whole genome shotgun (WGS) entry which is preliminary data.</text>
</comment>
<accession>A0ABU1K9K0</accession>
<evidence type="ECO:0000313" key="2">
    <source>
        <dbReference type="Proteomes" id="UP001257659"/>
    </source>
</evidence>
<protein>
    <submittedName>
        <fullName evidence="1">Uncharacterized protein</fullName>
    </submittedName>
</protein>
<evidence type="ECO:0000313" key="1">
    <source>
        <dbReference type="EMBL" id="MDR6302276.1"/>
    </source>
</evidence>
<proteinExistence type="predicted"/>
<reference evidence="1 2" key="1">
    <citation type="submission" date="2023-07" db="EMBL/GenBank/DDBJ databases">
        <title>Genomic Encyclopedia of Type Strains, Phase IV (KMG-IV): sequencing the most valuable type-strain genomes for metagenomic binning, comparative biology and taxonomic classification.</title>
        <authorList>
            <person name="Goeker M."/>
        </authorList>
    </citation>
    <scope>NUCLEOTIDE SEQUENCE [LARGE SCALE GENOMIC DNA]</scope>
    <source>
        <strain evidence="1 2">DSM 102814</strain>
    </source>
</reference>
<sequence>MNAKIKEQIKYEKMVDSFTNLINNNKEVFSMEEMRNAMEEAFKIKEVSTKLPKKLKISARKGIIVYMERMFQKGSIRSDFTLDQLIRKVKVIYNITSADKQKLKDVDHIHPYDPCYKFKECYHLKRGYRDALNDIIVLEKSLKLEEEVYESIDSILEEVIICSK</sequence>
<name>A0ABU1K9K0_9FLAO</name>
<organism evidence="1 2">
    <name type="scientific">Mesonia maritima</name>
    <dbReference type="NCBI Taxonomy" id="1793873"/>
    <lineage>
        <taxon>Bacteria</taxon>
        <taxon>Pseudomonadati</taxon>
        <taxon>Bacteroidota</taxon>
        <taxon>Flavobacteriia</taxon>
        <taxon>Flavobacteriales</taxon>
        <taxon>Flavobacteriaceae</taxon>
        <taxon>Mesonia</taxon>
    </lineage>
</organism>
<keyword evidence="2" id="KW-1185">Reference proteome</keyword>
<dbReference type="RefSeq" id="WP_309730735.1">
    <property type="nucleotide sequence ID" value="NZ_JAVDQA010000013.1"/>
</dbReference>
<dbReference type="Proteomes" id="UP001257659">
    <property type="component" value="Unassembled WGS sequence"/>
</dbReference>
<dbReference type="EMBL" id="JAVDQA010000013">
    <property type="protein sequence ID" value="MDR6302276.1"/>
    <property type="molecule type" value="Genomic_DNA"/>
</dbReference>
<gene>
    <name evidence="1" type="ORF">GGR31_002956</name>
</gene>